<dbReference type="GO" id="GO:0000293">
    <property type="term" value="F:ferric-chelate reductase activity"/>
    <property type="evidence" value="ECO:0007669"/>
    <property type="project" value="TreeGrafter"/>
</dbReference>
<dbReference type="PANTHER" id="PTHR32361">
    <property type="entry name" value="FERRIC/CUPRIC REDUCTASE TRANSMEMBRANE COMPONENT"/>
    <property type="match status" value="1"/>
</dbReference>
<sequence>MPPMDHDMVKRMSMGGESPSPECYATNLPFLQTLAFCISTHCESVETWEVEKWWETFVPGRMPSQPKPRLTYQQSLATIPNPPNSTTPADEMLSSVSLVSEEDYAANFNGDHTFEINDARHETYGLILITSGAIIPIALSCLRGLPLPRAFVSRFKAILIDPPLFSGRHRVPWFNSFEVPTRGQAIFIAYLVVANIVLSSVGYTISSPNSWYVDSKSQLANYIANRTGVLSAVNMALLVLYSGRNNILLWITDWSHSTFLLLHRWVAIISVVQACLHSAMYVQSYVVAYKEYTSESSRVYWIWGIISTLALTLLLPASVLPFRTKIYELFLAVHVFFACFALLGYYLHIAYRFGHQWGYETWVYIAFAFWAFDRLLRILRLARNGIVNGRVTIIDDDYVRLDVPGVSCNGQAYLYFPTLTWRVWENHPFSVASGMMTLNEGSNNKRGNIDEKSPSAAVQDPLSDDTSSTQSSDRISATTGQHKVGATFFIRTHTGLTHELRSRKTVPLLVESSYGKSLLFDPEHDLHTHPNLICIAGGVGITAVAPLLARHAGRKKLYWGVRTAPLADALRDTWETAAFAGLEKHIVVGDRLDLRAILGSEIAREAVGGEGTMIVVSGPAAMADEVRFRVSKLAGSEKAAIVTFVEESYSW</sequence>
<evidence type="ECO:0000256" key="8">
    <source>
        <dbReference type="SAM" id="Phobius"/>
    </source>
</evidence>
<dbReference type="GeneID" id="89923239"/>
<dbReference type="GO" id="GO:0015677">
    <property type="term" value="P:copper ion import"/>
    <property type="evidence" value="ECO:0007669"/>
    <property type="project" value="TreeGrafter"/>
</dbReference>
<dbReference type="Gene3D" id="3.40.50.80">
    <property type="entry name" value="Nucleotide-binding domain of ferredoxin-NADP reductase (FNR) module"/>
    <property type="match status" value="1"/>
</dbReference>
<keyword evidence="6 8" id="KW-0472">Membrane</keyword>
<evidence type="ECO:0000256" key="7">
    <source>
        <dbReference type="SAM" id="MobiDB-lite"/>
    </source>
</evidence>
<dbReference type="EMBL" id="JAVRRT010000002">
    <property type="protein sequence ID" value="KAK5174809.1"/>
    <property type="molecule type" value="Genomic_DNA"/>
</dbReference>
<feature type="transmembrane region" description="Helical" evidence="8">
    <location>
        <begin position="261"/>
        <end position="280"/>
    </location>
</feature>
<proteinExistence type="predicted"/>
<evidence type="ECO:0000313" key="10">
    <source>
        <dbReference type="EMBL" id="KAK5174809.1"/>
    </source>
</evidence>
<dbReference type="GO" id="GO:0006826">
    <property type="term" value="P:iron ion transport"/>
    <property type="evidence" value="ECO:0007669"/>
    <property type="project" value="TreeGrafter"/>
</dbReference>
<dbReference type="AlphaFoldDB" id="A0AAV9PMS6"/>
<evidence type="ECO:0000256" key="3">
    <source>
        <dbReference type="ARBA" id="ARBA00022692"/>
    </source>
</evidence>
<keyword evidence="11" id="KW-1185">Reference proteome</keyword>
<gene>
    <name evidence="10" type="ORF">LTR77_001892</name>
</gene>
<dbReference type="Pfam" id="PF01794">
    <property type="entry name" value="Ferric_reduct"/>
    <property type="match status" value="1"/>
</dbReference>
<dbReference type="PANTHER" id="PTHR32361:SF9">
    <property type="entry name" value="FERRIC REDUCTASE TRANSMEMBRANE COMPONENT 3-RELATED"/>
    <property type="match status" value="1"/>
</dbReference>
<evidence type="ECO:0000256" key="1">
    <source>
        <dbReference type="ARBA" id="ARBA00004141"/>
    </source>
</evidence>
<evidence type="ECO:0000256" key="4">
    <source>
        <dbReference type="ARBA" id="ARBA00022989"/>
    </source>
</evidence>
<keyword evidence="5" id="KW-0406">Ion transport</keyword>
<evidence type="ECO:0000256" key="6">
    <source>
        <dbReference type="ARBA" id="ARBA00023136"/>
    </source>
</evidence>
<dbReference type="InterPro" id="IPR013130">
    <property type="entry name" value="Fe3_Rdtase_TM_dom"/>
</dbReference>
<organism evidence="10 11">
    <name type="scientific">Saxophila tyrrhenica</name>
    <dbReference type="NCBI Taxonomy" id="1690608"/>
    <lineage>
        <taxon>Eukaryota</taxon>
        <taxon>Fungi</taxon>
        <taxon>Dikarya</taxon>
        <taxon>Ascomycota</taxon>
        <taxon>Pezizomycotina</taxon>
        <taxon>Dothideomycetes</taxon>
        <taxon>Dothideomycetidae</taxon>
        <taxon>Mycosphaerellales</taxon>
        <taxon>Extremaceae</taxon>
        <taxon>Saxophila</taxon>
    </lineage>
</organism>
<protein>
    <recommendedName>
        <fullName evidence="9">Ferric oxidoreductase domain-containing protein</fullName>
    </recommendedName>
</protein>
<feature type="domain" description="Ferric oxidoreductase" evidence="9">
    <location>
        <begin position="227"/>
        <end position="344"/>
    </location>
</feature>
<dbReference type="SUPFAM" id="SSF52343">
    <property type="entry name" value="Ferredoxin reductase-like, C-terminal NADP-linked domain"/>
    <property type="match status" value="1"/>
</dbReference>
<reference evidence="10 11" key="1">
    <citation type="submission" date="2023-08" db="EMBL/GenBank/DDBJ databases">
        <title>Black Yeasts Isolated from many extreme environments.</title>
        <authorList>
            <person name="Coleine C."/>
            <person name="Stajich J.E."/>
            <person name="Selbmann L."/>
        </authorList>
    </citation>
    <scope>NUCLEOTIDE SEQUENCE [LARGE SCALE GENOMIC DNA]</scope>
    <source>
        <strain evidence="10 11">CCFEE 5935</strain>
    </source>
</reference>
<evidence type="ECO:0000256" key="2">
    <source>
        <dbReference type="ARBA" id="ARBA00022448"/>
    </source>
</evidence>
<feature type="transmembrane region" description="Helical" evidence="8">
    <location>
        <begin position="223"/>
        <end position="241"/>
    </location>
</feature>
<evidence type="ECO:0000259" key="9">
    <source>
        <dbReference type="Pfam" id="PF01794"/>
    </source>
</evidence>
<name>A0AAV9PMS6_9PEZI</name>
<feature type="transmembrane region" description="Helical" evidence="8">
    <location>
        <begin position="357"/>
        <end position="376"/>
    </location>
</feature>
<feature type="transmembrane region" description="Helical" evidence="8">
    <location>
        <begin position="329"/>
        <end position="351"/>
    </location>
</feature>
<dbReference type="InterPro" id="IPR051410">
    <property type="entry name" value="Ferric/Cupric_Reductase"/>
</dbReference>
<feature type="compositionally biased region" description="Low complexity" evidence="7">
    <location>
        <begin position="464"/>
        <end position="477"/>
    </location>
</feature>
<dbReference type="SFLD" id="SFLDS00052">
    <property type="entry name" value="Ferric_Reductase_Domain"/>
    <property type="match status" value="1"/>
</dbReference>
<keyword evidence="4 8" id="KW-1133">Transmembrane helix</keyword>
<evidence type="ECO:0000313" key="11">
    <source>
        <dbReference type="Proteomes" id="UP001337655"/>
    </source>
</evidence>
<dbReference type="GO" id="GO:0006879">
    <property type="term" value="P:intracellular iron ion homeostasis"/>
    <property type="evidence" value="ECO:0007669"/>
    <property type="project" value="TreeGrafter"/>
</dbReference>
<feature type="transmembrane region" description="Helical" evidence="8">
    <location>
        <begin position="185"/>
        <end position="203"/>
    </location>
</feature>
<comment type="caution">
    <text evidence="10">The sequence shown here is derived from an EMBL/GenBank/DDBJ whole genome shotgun (WGS) entry which is preliminary data.</text>
</comment>
<dbReference type="CDD" id="cd06186">
    <property type="entry name" value="NOX_Duox_like_FAD_NADP"/>
    <property type="match status" value="1"/>
</dbReference>
<dbReference type="GO" id="GO:0005886">
    <property type="term" value="C:plasma membrane"/>
    <property type="evidence" value="ECO:0007669"/>
    <property type="project" value="TreeGrafter"/>
</dbReference>
<dbReference type="InterPro" id="IPR039261">
    <property type="entry name" value="FNR_nucleotide-bd"/>
</dbReference>
<feature type="transmembrane region" description="Helical" evidence="8">
    <location>
        <begin position="300"/>
        <end position="322"/>
    </location>
</feature>
<accession>A0AAV9PMS6</accession>
<keyword evidence="2" id="KW-0813">Transport</keyword>
<feature type="region of interest" description="Disordered" evidence="7">
    <location>
        <begin position="442"/>
        <end position="477"/>
    </location>
</feature>
<keyword evidence="3 8" id="KW-0812">Transmembrane</keyword>
<comment type="subcellular location">
    <subcellularLocation>
        <location evidence="1">Membrane</location>
        <topology evidence="1">Multi-pass membrane protein</topology>
    </subcellularLocation>
</comment>
<dbReference type="SFLD" id="SFLDG01168">
    <property type="entry name" value="Ferric_reductase_subgroup_(FRE"/>
    <property type="match status" value="1"/>
</dbReference>
<dbReference type="Proteomes" id="UP001337655">
    <property type="component" value="Unassembled WGS sequence"/>
</dbReference>
<evidence type="ECO:0000256" key="5">
    <source>
        <dbReference type="ARBA" id="ARBA00023065"/>
    </source>
</evidence>
<dbReference type="RefSeq" id="XP_064663478.1">
    <property type="nucleotide sequence ID" value="XM_064799151.1"/>
</dbReference>
<feature type="transmembrane region" description="Helical" evidence="8">
    <location>
        <begin position="124"/>
        <end position="145"/>
    </location>
</feature>